<evidence type="ECO:0000256" key="2">
    <source>
        <dbReference type="ARBA" id="ARBA00022771"/>
    </source>
</evidence>
<keyword evidence="3" id="KW-0862">Zinc</keyword>
<protein>
    <submittedName>
        <fullName evidence="4">Expressed protein</fullName>
    </submittedName>
</protein>
<dbReference type="HOGENOM" id="CLU_1907884_0_0_1"/>
<dbReference type="InParanoid" id="D8QI93"/>
<dbReference type="VEuPathDB" id="FungiDB:SCHCODRAFT_02518817"/>
<sequence>MLSRNEAAVWLAERFGAEETLGLVDGDDVAVFDPRSNDAGPRTEQAPSCGKCGRYVRVQVPRCGHALCNECLARVVQHARNFPLRCESRGCGELTPVHMLRAAAGAGAFEACLRRAFQAQGVASSNLASCTMN</sequence>
<evidence type="ECO:0000313" key="5">
    <source>
        <dbReference type="Proteomes" id="UP000007431"/>
    </source>
</evidence>
<evidence type="ECO:0000256" key="1">
    <source>
        <dbReference type="ARBA" id="ARBA00022723"/>
    </source>
</evidence>
<dbReference type="PROSITE" id="PS00518">
    <property type="entry name" value="ZF_RING_1"/>
    <property type="match status" value="1"/>
</dbReference>
<reference evidence="4 5" key="1">
    <citation type="journal article" date="2010" name="Nat. Biotechnol.">
        <title>Genome sequence of the model mushroom Schizophyllum commune.</title>
        <authorList>
            <person name="Ohm R.A."/>
            <person name="de Jong J.F."/>
            <person name="Lugones L.G."/>
            <person name="Aerts A."/>
            <person name="Kothe E."/>
            <person name="Stajich J.E."/>
            <person name="de Vries R.P."/>
            <person name="Record E."/>
            <person name="Levasseur A."/>
            <person name="Baker S.E."/>
            <person name="Bartholomew K.A."/>
            <person name="Coutinho P.M."/>
            <person name="Erdmann S."/>
            <person name="Fowler T.J."/>
            <person name="Gathman A.C."/>
            <person name="Lombard V."/>
            <person name="Henrissat B."/>
            <person name="Knabe N."/>
            <person name="Kuees U."/>
            <person name="Lilly W.W."/>
            <person name="Lindquist E."/>
            <person name="Lucas S."/>
            <person name="Magnuson J.K."/>
            <person name="Piumi F."/>
            <person name="Raudaskoski M."/>
            <person name="Salamov A."/>
            <person name="Schmutz J."/>
            <person name="Schwarze F.W.M.R."/>
            <person name="vanKuyk P.A."/>
            <person name="Horton J.S."/>
            <person name="Grigoriev I.V."/>
            <person name="Woesten H.A.B."/>
        </authorList>
    </citation>
    <scope>NUCLEOTIDE SEQUENCE [LARGE SCALE GENOMIC DNA]</scope>
    <source>
        <strain evidence="5">H4-8 / FGSC 9210</strain>
    </source>
</reference>
<dbReference type="InterPro" id="IPR017907">
    <property type="entry name" value="Znf_RING_CS"/>
</dbReference>
<dbReference type="SUPFAM" id="SSF57850">
    <property type="entry name" value="RING/U-box"/>
    <property type="match status" value="1"/>
</dbReference>
<organism evidence="5">
    <name type="scientific">Schizophyllum commune (strain H4-8 / FGSC 9210)</name>
    <name type="common">Split gill fungus</name>
    <dbReference type="NCBI Taxonomy" id="578458"/>
    <lineage>
        <taxon>Eukaryota</taxon>
        <taxon>Fungi</taxon>
        <taxon>Dikarya</taxon>
        <taxon>Basidiomycota</taxon>
        <taxon>Agaricomycotina</taxon>
        <taxon>Agaricomycetes</taxon>
        <taxon>Agaricomycetidae</taxon>
        <taxon>Agaricales</taxon>
        <taxon>Schizophyllaceae</taxon>
        <taxon>Schizophyllum</taxon>
    </lineage>
</organism>
<keyword evidence="5" id="KW-1185">Reference proteome</keyword>
<evidence type="ECO:0000256" key="3">
    <source>
        <dbReference type="ARBA" id="ARBA00022833"/>
    </source>
</evidence>
<dbReference type="AlphaFoldDB" id="D8QI93"/>
<dbReference type="EMBL" id="GL377313">
    <property type="protein sequence ID" value="EFI92189.1"/>
    <property type="molecule type" value="Genomic_DNA"/>
</dbReference>
<keyword evidence="1" id="KW-0479">Metal-binding</keyword>
<evidence type="ECO:0000313" key="4">
    <source>
        <dbReference type="EMBL" id="EFI92189.1"/>
    </source>
</evidence>
<accession>D8QI93</accession>
<proteinExistence type="predicted"/>
<dbReference type="RefSeq" id="XP_003027092.1">
    <property type="nucleotide sequence ID" value="XM_003027046.1"/>
</dbReference>
<dbReference type="OrthoDB" id="10351961at2759"/>
<gene>
    <name evidence="4" type="ORF">SCHCODRAFT_86113</name>
</gene>
<keyword evidence="2" id="KW-0863">Zinc-finger</keyword>
<dbReference type="GeneID" id="9593838"/>
<dbReference type="Proteomes" id="UP000007431">
    <property type="component" value="Unassembled WGS sequence"/>
</dbReference>
<name>D8QI93_SCHCM</name>
<dbReference type="GO" id="GO:0008270">
    <property type="term" value="F:zinc ion binding"/>
    <property type="evidence" value="ECO:0007669"/>
    <property type="project" value="UniProtKB-KW"/>
</dbReference>
<dbReference type="KEGG" id="scm:SCHCO_02518817"/>